<evidence type="ECO:0000313" key="2">
    <source>
        <dbReference type="EMBL" id="WVZ77858.1"/>
    </source>
</evidence>
<gene>
    <name evidence="2" type="ORF">U9M48_025671</name>
</gene>
<feature type="region of interest" description="Disordered" evidence="1">
    <location>
        <begin position="1"/>
        <end position="86"/>
    </location>
</feature>
<feature type="compositionally biased region" description="Basic residues" evidence="1">
    <location>
        <begin position="40"/>
        <end position="54"/>
    </location>
</feature>
<evidence type="ECO:0000256" key="1">
    <source>
        <dbReference type="SAM" id="MobiDB-lite"/>
    </source>
</evidence>
<dbReference type="EMBL" id="CP144749">
    <property type="protein sequence ID" value="WVZ77858.1"/>
    <property type="molecule type" value="Genomic_DNA"/>
</dbReference>
<feature type="non-terminal residue" evidence="2">
    <location>
        <position position="137"/>
    </location>
</feature>
<dbReference type="Proteomes" id="UP001341281">
    <property type="component" value="Chromosome 05"/>
</dbReference>
<evidence type="ECO:0000313" key="3">
    <source>
        <dbReference type="Proteomes" id="UP001341281"/>
    </source>
</evidence>
<reference evidence="2 3" key="1">
    <citation type="submission" date="2024-02" db="EMBL/GenBank/DDBJ databases">
        <title>High-quality chromosome-scale genome assembly of Pensacola bahiagrass (Paspalum notatum Flugge var. saurae).</title>
        <authorList>
            <person name="Vega J.M."/>
            <person name="Podio M."/>
            <person name="Orjuela J."/>
            <person name="Siena L.A."/>
            <person name="Pessino S.C."/>
            <person name="Combes M.C."/>
            <person name="Mariac C."/>
            <person name="Albertini E."/>
            <person name="Pupilli F."/>
            <person name="Ortiz J.P.A."/>
            <person name="Leblanc O."/>
        </authorList>
    </citation>
    <scope>NUCLEOTIDE SEQUENCE [LARGE SCALE GENOMIC DNA]</scope>
    <source>
        <strain evidence="2">R1</strain>
        <tissue evidence="2">Leaf</tissue>
    </source>
</reference>
<protein>
    <submittedName>
        <fullName evidence="2">Uncharacterized protein</fullName>
    </submittedName>
</protein>
<sequence length="137" mass="15003">YSIPEPTHRTTLSNQAPSPPHPRRPTARASPLSHDSPLHPRPRHRLLSRFLRRRILPDRARRSAPGFGGGLGTPQPRAAAPSPHRRHQLELAAGSPQHSVCEICSNSSVVAVPAPPLIDLPCTHGFTDGSIHNIWFD</sequence>
<dbReference type="AlphaFoldDB" id="A0AAQ3TQ87"/>
<organism evidence="2 3">
    <name type="scientific">Paspalum notatum var. saurae</name>
    <dbReference type="NCBI Taxonomy" id="547442"/>
    <lineage>
        <taxon>Eukaryota</taxon>
        <taxon>Viridiplantae</taxon>
        <taxon>Streptophyta</taxon>
        <taxon>Embryophyta</taxon>
        <taxon>Tracheophyta</taxon>
        <taxon>Spermatophyta</taxon>
        <taxon>Magnoliopsida</taxon>
        <taxon>Liliopsida</taxon>
        <taxon>Poales</taxon>
        <taxon>Poaceae</taxon>
        <taxon>PACMAD clade</taxon>
        <taxon>Panicoideae</taxon>
        <taxon>Andropogonodae</taxon>
        <taxon>Paspaleae</taxon>
        <taxon>Paspalinae</taxon>
        <taxon>Paspalum</taxon>
    </lineage>
</organism>
<name>A0AAQ3TQ87_PASNO</name>
<accession>A0AAQ3TQ87</accession>
<keyword evidence="3" id="KW-1185">Reference proteome</keyword>
<proteinExistence type="predicted"/>